<name>A0A7V8J1T9_PSEPU</name>
<sequence>MSLNISTASATQKFERRIHCWRESDSNKQWDCAIKAVGEGGVRLEFESHGLEFSSAVAYELAFYLAEAIAIVGQSSAELTTAVVREDEPLLKRKYRLFLDWHLNATGEIPFSKASPELMPCPEGYAGVSIQTVRPGGVEMEFECSGYSFSKEDAAWIMEKLLEASGQTLEIYERHCLFETLKRQGHRIRG</sequence>
<evidence type="ECO:0000313" key="2">
    <source>
        <dbReference type="Proteomes" id="UP000442695"/>
    </source>
</evidence>
<accession>A0A7V8J1T9</accession>
<evidence type="ECO:0000313" key="1">
    <source>
        <dbReference type="EMBL" id="KAF0251854.1"/>
    </source>
</evidence>
<protein>
    <submittedName>
        <fullName evidence="1">Uncharacterized protein</fullName>
    </submittedName>
</protein>
<organism evidence="1 2">
    <name type="scientific">Pseudomonas putida</name>
    <name type="common">Arthrobacter siderocapsulatus</name>
    <dbReference type="NCBI Taxonomy" id="303"/>
    <lineage>
        <taxon>Bacteria</taxon>
        <taxon>Pseudomonadati</taxon>
        <taxon>Pseudomonadota</taxon>
        <taxon>Gammaproteobacteria</taxon>
        <taxon>Pseudomonadales</taxon>
        <taxon>Pseudomonadaceae</taxon>
        <taxon>Pseudomonas</taxon>
    </lineage>
</organism>
<reference evidence="1 2" key="1">
    <citation type="submission" date="2019-12" db="EMBL/GenBank/DDBJ databases">
        <authorList>
            <person name="Woiski C."/>
        </authorList>
    </citation>
    <scope>NUCLEOTIDE SEQUENCE [LARGE SCALE GENOMIC DNA]</scope>
    <source>
        <strain evidence="1 2">BOE100</strain>
    </source>
</reference>
<dbReference type="EMBL" id="WOWR01000051">
    <property type="protein sequence ID" value="KAF0251854.1"/>
    <property type="molecule type" value="Genomic_DNA"/>
</dbReference>
<dbReference type="RefSeq" id="WP_156859689.1">
    <property type="nucleotide sequence ID" value="NZ_WOWR01000051.1"/>
</dbReference>
<dbReference type="AlphaFoldDB" id="A0A7V8J1T9"/>
<comment type="caution">
    <text evidence="1">The sequence shown here is derived from an EMBL/GenBank/DDBJ whole genome shotgun (WGS) entry which is preliminary data.</text>
</comment>
<dbReference type="Proteomes" id="UP000442695">
    <property type="component" value="Unassembled WGS sequence"/>
</dbReference>
<gene>
    <name evidence="1" type="ORF">GN299_26510</name>
</gene>
<proteinExistence type="predicted"/>